<dbReference type="EMBL" id="NVSR01000001">
    <property type="protein sequence ID" value="PCI30976.1"/>
    <property type="molecule type" value="Genomic_DNA"/>
</dbReference>
<protein>
    <submittedName>
        <fullName evidence="1">Uncharacterized protein</fullName>
    </submittedName>
</protein>
<dbReference type="Proteomes" id="UP000218113">
    <property type="component" value="Unassembled WGS sequence"/>
</dbReference>
<name>A0A2A4TBI3_9DELT</name>
<gene>
    <name evidence="1" type="ORF">COB67_00540</name>
</gene>
<dbReference type="AlphaFoldDB" id="A0A2A4TBI3"/>
<evidence type="ECO:0000313" key="1">
    <source>
        <dbReference type="EMBL" id="PCI30976.1"/>
    </source>
</evidence>
<organism evidence="1 2">
    <name type="scientific">SAR324 cluster bacterium</name>
    <dbReference type="NCBI Taxonomy" id="2024889"/>
    <lineage>
        <taxon>Bacteria</taxon>
        <taxon>Deltaproteobacteria</taxon>
        <taxon>SAR324 cluster</taxon>
    </lineage>
</organism>
<sequence>MKLENFTVTIRGVLVDIFVKAVSSKEALKKVNNNASWKTSEHPTGIYQVIDYCGSEETPFLAVVKRSDGIYEWFVNTKHPSSSNWIK</sequence>
<evidence type="ECO:0000313" key="2">
    <source>
        <dbReference type="Proteomes" id="UP000218113"/>
    </source>
</evidence>
<accession>A0A2A4TBI3</accession>
<comment type="caution">
    <text evidence="1">The sequence shown here is derived from an EMBL/GenBank/DDBJ whole genome shotgun (WGS) entry which is preliminary data.</text>
</comment>
<proteinExistence type="predicted"/>
<reference evidence="2" key="1">
    <citation type="submission" date="2017-08" db="EMBL/GenBank/DDBJ databases">
        <title>A dynamic microbial community with high functional redundancy inhabits the cold, oxic subseafloor aquifer.</title>
        <authorList>
            <person name="Tully B.J."/>
            <person name="Wheat C.G."/>
            <person name="Glazer B.T."/>
            <person name="Huber J.A."/>
        </authorList>
    </citation>
    <scope>NUCLEOTIDE SEQUENCE [LARGE SCALE GENOMIC DNA]</scope>
</reference>